<keyword evidence="4" id="KW-1185">Reference proteome</keyword>
<dbReference type="SUPFAM" id="SSF50249">
    <property type="entry name" value="Nucleic acid-binding proteins"/>
    <property type="match status" value="1"/>
</dbReference>
<dbReference type="AlphaFoldDB" id="A0A835HPU8"/>
<organism evidence="3 4">
    <name type="scientific">Coptis chinensis</name>
    <dbReference type="NCBI Taxonomy" id="261450"/>
    <lineage>
        <taxon>Eukaryota</taxon>
        <taxon>Viridiplantae</taxon>
        <taxon>Streptophyta</taxon>
        <taxon>Embryophyta</taxon>
        <taxon>Tracheophyta</taxon>
        <taxon>Spermatophyta</taxon>
        <taxon>Magnoliopsida</taxon>
        <taxon>Ranunculales</taxon>
        <taxon>Ranunculaceae</taxon>
        <taxon>Coptidoideae</taxon>
        <taxon>Coptis</taxon>
    </lineage>
</organism>
<protein>
    <recommendedName>
        <fullName evidence="2">S1-like domain-containing protein</fullName>
    </recommendedName>
</protein>
<dbReference type="SMART" id="SM00652">
    <property type="entry name" value="eIF1a"/>
    <property type="match status" value="1"/>
</dbReference>
<evidence type="ECO:0000259" key="2">
    <source>
        <dbReference type="PROSITE" id="PS50832"/>
    </source>
</evidence>
<sequence>MPKKYKKIRVRVFKELGQEYAEVLEFVGDGICKAACMDGGTRLCSFRSRMHKRDWLHAGDFILVGKRDLRKNGKADVLFKYTADEARLLKEEDADYSSQSEDDDIGGT</sequence>
<proteinExistence type="inferred from homology"/>
<evidence type="ECO:0000313" key="4">
    <source>
        <dbReference type="Proteomes" id="UP000631114"/>
    </source>
</evidence>
<dbReference type="OrthoDB" id="274995at2759"/>
<reference evidence="3 4" key="1">
    <citation type="submission" date="2020-10" db="EMBL/GenBank/DDBJ databases">
        <title>The Coptis chinensis genome and diversification of protoberbering-type alkaloids.</title>
        <authorList>
            <person name="Wang B."/>
            <person name="Shu S."/>
            <person name="Song C."/>
            <person name="Liu Y."/>
        </authorList>
    </citation>
    <scope>NUCLEOTIDE SEQUENCE [LARGE SCALE GENOMIC DNA]</scope>
    <source>
        <strain evidence="3">HL-2020</strain>
        <tissue evidence="3">Leaf</tissue>
    </source>
</reference>
<dbReference type="GO" id="GO:0003743">
    <property type="term" value="F:translation initiation factor activity"/>
    <property type="evidence" value="ECO:0007669"/>
    <property type="project" value="UniProtKB-UniRule"/>
</dbReference>
<dbReference type="PANTHER" id="PTHR21668">
    <property type="entry name" value="EIF-1A"/>
    <property type="match status" value="1"/>
</dbReference>
<keyword evidence="1" id="KW-0648">Protein biosynthesis</keyword>
<dbReference type="Proteomes" id="UP000631114">
    <property type="component" value="Unassembled WGS sequence"/>
</dbReference>
<dbReference type="InterPro" id="IPR006196">
    <property type="entry name" value="RNA-binding_domain_S1_IF1"/>
</dbReference>
<dbReference type="EMBL" id="JADFTS010000006">
    <property type="protein sequence ID" value="KAF9602267.1"/>
    <property type="molecule type" value="Genomic_DNA"/>
</dbReference>
<dbReference type="Gene3D" id="2.40.50.140">
    <property type="entry name" value="Nucleic acid-binding proteins"/>
    <property type="match status" value="1"/>
</dbReference>
<name>A0A835HPU8_9MAGN</name>
<dbReference type="InterPro" id="IPR001253">
    <property type="entry name" value="TIF_eIF-1A"/>
</dbReference>
<keyword evidence="1" id="KW-0396">Initiation factor</keyword>
<accession>A0A835HPU8</accession>
<dbReference type="HAMAP" id="MF_00216">
    <property type="entry name" value="aIF_1A"/>
    <property type="match status" value="1"/>
</dbReference>
<evidence type="ECO:0000256" key="1">
    <source>
        <dbReference type="PROSITE-ProRule" id="PRU00181"/>
    </source>
</evidence>
<dbReference type="Pfam" id="PF01176">
    <property type="entry name" value="eIF-1a"/>
    <property type="match status" value="1"/>
</dbReference>
<feature type="domain" description="S1-like" evidence="2">
    <location>
        <begin position="8"/>
        <end position="82"/>
    </location>
</feature>
<comment type="caution">
    <text evidence="3">The sequence shown here is derived from an EMBL/GenBank/DDBJ whole genome shotgun (WGS) entry which is preliminary data.</text>
</comment>
<evidence type="ECO:0000313" key="3">
    <source>
        <dbReference type="EMBL" id="KAF9602267.1"/>
    </source>
</evidence>
<gene>
    <name evidence="3" type="ORF">IFM89_026355</name>
</gene>
<dbReference type="GO" id="GO:0003723">
    <property type="term" value="F:RNA binding"/>
    <property type="evidence" value="ECO:0007669"/>
    <property type="project" value="InterPro"/>
</dbReference>
<dbReference type="PROSITE" id="PS50832">
    <property type="entry name" value="S1_IF1_TYPE"/>
    <property type="match status" value="1"/>
</dbReference>
<dbReference type="InterPro" id="IPR012340">
    <property type="entry name" value="NA-bd_OB-fold"/>
</dbReference>